<reference evidence="1 2" key="1">
    <citation type="submission" date="2019-02" db="EMBL/GenBank/DDBJ databases">
        <title>Kribbella capetownensis sp. nov. and Kribbella speibonae sp. nov., isolated from soil.</title>
        <authorList>
            <person name="Curtis S.M."/>
            <person name="Norton I."/>
            <person name="Everest G.J."/>
            <person name="Meyers P.R."/>
        </authorList>
    </citation>
    <scope>NUCLEOTIDE SEQUENCE [LARGE SCALE GENOMIC DNA]</scope>
    <source>
        <strain evidence="1 2">KCTC 29219</strain>
    </source>
</reference>
<keyword evidence="2" id="KW-1185">Reference proteome</keyword>
<dbReference type="Proteomes" id="UP000292346">
    <property type="component" value="Unassembled WGS sequence"/>
</dbReference>
<evidence type="ECO:0000313" key="2">
    <source>
        <dbReference type="Proteomes" id="UP000292346"/>
    </source>
</evidence>
<accession>A0A4R0HA63</accession>
<name>A0A4R0HA63_9ACTN</name>
<sequence>MTMVAGYLDRLARSAHFDSWRTDELSDALAAIDDALGDRSPPPDGGPGVLNIRFQIYRQRLQRELDHRAAATDR</sequence>
<organism evidence="1 2">
    <name type="scientific">Kribbella soli</name>
    <dbReference type="NCBI Taxonomy" id="1124743"/>
    <lineage>
        <taxon>Bacteria</taxon>
        <taxon>Bacillati</taxon>
        <taxon>Actinomycetota</taxon>
        <taxon>Actinomycetes</taxon>
        <taxon>Propionibacteriales</taxon>
        <taxon>Kribbellaceae</taxon>
        <taxon>Kribbella</taxon>
    </lineage>
</organism>
<comment type="caution">
    <text evidence="1">The sequence shown here is derived from an EMBL/GenBank/DDBJ whole genome shotgun (WGS) entry which is preliminary data.</text>
</comment>
<evidence type="ECO:0000313" key="1">
    <source>
        <dbReference type="EMBL" id="TCC07787.1"/>
    </source>
</evidence>
<dbReference type="EMBL" id="SJJZ01000002">
    <property type="protein sequence ID" value="TCC07787.1"/>
    <property type="molecule type" value="Genomic_DNA"/>
</dbReference>
<gene>
    <name evidence="1" type="ORF">E0H45_17705</name>
</gene>
<protein>
    <submittedName>
        <fullName evidence="1">Uncharacterized protein</fullName>
    </submittedName>
</protein>
<dbReference type="RefSeq" id="WP_131338596.1">
    <property type="nucleotide sequence ID" value="NZ_SJJZ01000002.1"/>
</dbReference>
<proteinExistence type="predicted"/>
<dbReference type="AlphaFoldDB" id="A0A4R0HA63"/>